<reference evidence="1" key="1">
    <citation type="submission" date="2022-06" db="EMBL/GenBank/DDBJ databases">
        <title>Phylogenomic reconstructions and comparative analyses of Kickxellomycotina fungi.</title>
        <authorList>
            <person name="Reynolds N.K."/>
            <person name="Stajich J.E."/>
            <person name="Barry K."/>
            <person name="Grigoriev I.V."/>
            <person name="Crous P."/>
            <person name="Smith M.E."/>
        </authorList>
    </citation>
    <scope>NUCLEOTIDE SEQUENCE</scope>
    <source>
        <strain evidence="1">RSA 2271</strain>
    </source>
</reference>
<sequence>MSGGDDEGRLAAVSRVKWFDPQDVSLYTVIADRPEPRHLHPLSQKPGAALKDRALSQHQQPVIELFGPAGSAKTALIAALCARAVAPSTITVSADDRSTEACHVSIGGLGVHAVVFDVDGRFNVLHVRDIIRRRLIKAIQETCRVTSLTRGMIHAISQSTGECLARLVLFRPQDSTELVATLATLPGFLAQNGIYQCPLLAIDGIHAWCGVDSLQSQHLRSKMHNSSRWHLTDLFHGGGTVSPTLSFCAPPGDQTHIYRCHLPLHLTSSQHRRPCQAATAREAPQQESTPESTPILRLSSPSASGRGITAATSLGHSAT</sequence>
<accession>A0ACC1HYQ5</accession>
<evidence type="ECO:0000313" key="1">
    <source>
        <dbReference type="EMBL" id="KAJ1680258.1"/>
    </source>
</evidence>
<proteinExistence type="predicted"/>
<comment type="caution">
    <text evidence="1">The sequence shown here is derived from an EMBL/GenBank/DDBJ whole genome shotgun (WGS) entry which is preliminary data.</text>
</comment>
<keyword evidence="2" id="KW-1185">Reference proteome</keyword>
<organism evidence="1 2">
    <name type="scientific">Spiromyces aspiralis</name>
    <dbReference type="NCBI Taxonomy" id="68401"/>
    <lineage>
        <taxon>Eukaryota</taxon>
        <taxon>Fungi</taxon>
        <taxon>Fungi incertae sedis</taxon>
        <taxon>Zoopagomycota</taxon>
        <taxon>Kickxellomycotina</taxon>
        <taxon>Kickxellomycetes</taxon>
        <taxon>Kickxellales</taxon>
        <taxon>Kickxellaceae</taxon>
        <taxon>Spiromyces</taxon>
    </lineage>
</organism>
<evidence type="ECO:0000313" key="2">
    <source>
        <dbReference type="Proteomes" id="UP001145114"/>
    </source>
</evidence>
<gene>
    <name evidence="1" type="ORF">EV182_000372</name>
</gene>
<dbReference type="EMBL" id="JAMZIH010000014">
    <property type="protein sequence ID" value="KAJ1680258.1"/>
    <property type="molecule type" value="Genomic_DNA"/>
</dbReference>
<protein>
    <submittedName>
        <fullName evidence="1">Uncharacterized protein</fullName>
    </submittedName>
</protein>
<name>A0ACC1HYQ5_9FUNG</name>
<dbReference type="Proteomes" id="UP001145114">
    <property type="component" value="Unassembled WGS sequence"/>
</dbReference>